<dbReference type="GeneID" id="81624647"/>
<keyword evidence="2" id="KW-1185">Reference proteome</keyword>
<reference evidence="1" key="2">
    <citation type="journal article" date="2023" name="IMA Fungus">
        <title>Comparative genomic study of the Penicillium genus elucidates a diverse pangenome and 15 lateral gene transfer events.</title>
        <authorList>
            <person name="Petersen C."/>
            <person name="Sorensen T."/>
            <person name="Nielsen M.R."/>
            <person name="Sondergaard T.E."/>
            <person name="Sorensen J.L."/>
            <person name="Fitzpatrick D.A."/>
            <person name="Frisvad J.C."/>
            <person name="Nielsen K.L."/>
        </authorList>
    </citation>
    <scope>NUCLEOTIDE SEQUENCE</scope>
    <source>
        <strain evidence="1">IBT 30728</strain>
    </source>
</reference>
<accession>A0A9W9X5Q6</accession>
<name>A0A9W9X5Q6_9EURO</name>
<dbReference type="Proteomes" id="UP001148312">
    <property type="component" value="Unassembled WGS sequence"/>
</dbReference>
<reference evidence="1" key="1">
    <citation type="submission" date="2022-12" db="EMBL/GenBank/DDBJ databases">
        <authorList>
            <person name="Petersen C."/>
        </authorList>
    </citation>
    <scope>NUCLEOTIDE SEQUENCE</scope>
    <source>
        <strain evidence="1">IBT 30728</strain>
    </source>
</reference>
<organism evidence="1 2">
    <name type="scientific">Penicillium diatomitis</name>
    <dbReference type="NCBI Taxonomy" id="2819901"/>
    <lineage>
        <taxon>Eukaryota</taxon>
        <taxon>Fungi</taxon>
        <taxon>Dikarya</taxon>
        <taxon>Ascomycota</taxon>
        <taxon>Pezizomycotina</taxon>
        <taxon>Eurotiomycetes</taxon>
        <taxon>Eurotiomycetidae</taxon>
        <taxon>Eurotiales</taxon>
        <taxon>Aspergillaceae</taxon>
        <taxon>Penicillium</taxon>
    </lineage>
</organism>
<protein>
    <submittedName>
        <fullName evidence="1">Uncharacterized protein</fullName>
    </submittedName>
</protein>
<proteinExistence type="predicted"/>
<dbReference type="EMBL" id="JAPWDQ010000005">
    <property type="protein sequence ID" value="KAJ5484808.1"/>
    <property type="molecule type" value="Genomic_DNA"/>
</dbReference>
<comment type="caution">
    <text evidence="1">The sequence shown here is derived from an EMBL/GenBank/DDBJ whole genome shotgun (WGS) entry which is preliminary data.</text>
</comment>
<sequence>MDHAKLAKMQQSVRIGESIAVKGLSGGGGCGISMAEPWEFEACRKQFNGLELSLVAFAEAEDLTTGLEFFLHASTPGLVATELHWLWIPK</sequence>
<dbReference type="RefSeq" id="XP_056789592.1">
    <property type="nucleotide sequence ID" value="XM_056934398.1"/>
</dbReference>
<evidence type="ECO:0000313" key="1">
    <source>
        <dbReference type="EMBL" id="KAJ5484808.1"/>
    </source>
</evidence>
<gene>
    <name evidence="1" type="ORF">N7539_004796</name>
</gene>
<dbReference type="AlphaFoldDB" id="A0A9W9X5Q6"/>
<evidence type="ECO:0000313" key="2">
    <source>
        <dbReference type="Proteomes" id="UP001148312"/>
    </source>
</evidence>